<dbReference type="AlphaFoldDB" id="A0A7S1CT89"/>
<evidence type="ECO:0000256" key="1">
    <source>
        <dbReference type="SAM" id="MobiDB-lite"/>
    </source>
</evidence>
<sequence>MTRQSVQLQRELEEAYEHQRQLREEHRKIIHQVAVSPVKKTHKESVAQRPTQATLPVKSMEEDKAPAVDVVAEATAAAPAEGIIPAYRPVSQQEPQKHEDNDSSLEESQDTFGRIVDASVARNMEMAMESQHQREHAIVMESPAFLTSKRKAMHCEMDEPGFDIPYPKNNQKKGILRRLLSCFQTPSVYSPPRVTSPRPRPSSAGMIPPTLTLESQVAPLRASLNMSDATTKKKTMDVVVREDPMYEALAPVYEVKREEEQEALTLPLVRQESFESLVAEASDAENTPVMASKIPRCPVAQEHEEVKKTALAVSDLVTTQRPSRQYHVIHHGRRPSEINSAPCSPEKTAKTHHGPVSAPSSRASSPTKSFVSNTKTRTAASPLKAPSHPPRMTKAALARNEATRKKIEQQKRKEQAHMNAMPVEIRRQSHPKKHVAQSVTDSDAILSMMSPEALESKEQISNQSIDTFLPKLNKSLESLQHNWDSNKIADVQSAAIQVHKSFSDQNHVLSMSFSEDPFYRELAKIDRSLTPQDLDLLRSALLKSEDLNHHLS</sequence>
<reference evidence="2" key="1">
    <citation type="submission" date="2021-01" db="EMBL/GenBank/DDBJ databases">
        <authorList>
            <person name="Corre E."/>
            <person name="Pelletier E."/>
            <person name="Niang G."/>
            <person name="Scheremetjew M."/>
            <person name="Finn R."/>
            <person name="Kale V."/>
            <person name="Holt S."/>
            <person name="Cochrane G."/>
            <person name="Meng A."/>
            <person name="Brown T."/>
            <person name="Cohen L."/>
        </authorList>
    </citation>
    <scope>NUCLEOTIDE SEQUENCE</scope>
    <source>
        <strain evidence="2">CCMP2329</strain>
    </source>
</reference>
<feature type="region of interest" description="Disordered" evidence="1">
    <location>
        <begin position="322"/>
        <end position="393"/>
    </location>
</feature>
<name>A0A7S1CT89_9CHLO</name>
<feature type="region of interest" description="Disordered" evidence="1">
    <location>
        <begin position="83"/>
        <end position="109"/>
    </location>
</feature>
<dbReference type="EMBL" id="HBFV01000037">
    <property type="protein sequence ID" value="CAD8927669.1"/>
    <property type="molecule type" value="Transcribed_RNA"/>
</dbReference>
<evidence type="ECO:0000313" key="2">
    <source>
        <dbReference type="EMBL" id="CAD8927669.1"/>
    </source>
</evidence>
<feature type="compositionally biased region" description="Low complexity" evidence="1">
    <location>
        <begin position="357"/>
        <end position="366"/>
    </location>
</feature>
<organism evidence="2">
    <name type="scientific">Picochlorum oklahomense</name>
    <dbReference type="NCBI Taxonomy" id="249345"/>
    <lineage>
        <taxon>Eukaryota</taxon>
        <taxon>Viridiplantae</taxon>
        <taxon>Chlorophyta</taxon>
        <taxon>core chlorophytes</taxon>
        <taxon>Trebouxiophyceae</taxon>
        <taxon>Trebouxiophyceae incertae sedis</taxon>
        <taxon>Picochlorum</taxon>
    </lineage>
</organism>
<accession>A0A7S1CT89</accession>
<feature type="compositionally biased region" description="Polar residues" evidence="1">
    <location>
        <begin position="367"/>
        <end position="379"/>
    </location>
</feature>
<feature type="region of interest" description="Disordered" evidence="1">
    <location>
        <begin position="37"/>
        <end position="62"/>
    </location>
</feature>
<proteinExistence type="predicted"/>
<protein>
    <submittedName>
        <fullName evidence="2">Uncharacterized protein</fullName>
    </submittedName>
</protein>
<gene>
    <name evidence="2" type="ORF">POKL1161_LOCUS22</name>
</gene>